<name>A0ACC0NLR2_RHOML</name>
<organism evidence="1 2">
    <name type="scientific">Rhododendron molle</name>
    <name type="common">Chinese azalea</name>
    <name type="synonym">Azalea mollis</name>
    <dbReference type="NCBI Taxonomy" id="49168"/>
    <lineage>
        <taxon>Eukaryota</taxon>
        <taxon>Viridiplantae</taxon>
        <taxon>Streptophyta</taxon>
        <taxon>Embryophyta</taxon>
        <taxon>Tracheophyta</taxon>
        <taxon>Spermatophyta</taxon>
        <taxon>Magnoliopsida</taxon>
        <taxon>eudicotyledons</taxon>
        <taxon>Gunneridae</taxon>
        <taxon>Pentapetalae</taxon>
        <taxon>asterids</taxon>
        <taxon>Ericales</taxon>
        <taxon>Ericaceae</taxon>
        <taxon>Ericoideae</taxon>
        <taxon>Rhodoreae</taxon>
        <taxon>Rhododendron</taxon>
    </lineage>
</organism>
<evidence type="ECO:0000313" key="2">
    <source>
        <dbReference type="Proteomes" id="UP001062846"/>
    </source>
</evidence>
<gene>
    <name evidence="1" type="ORF">RHMOL_Rhmol05G0089100</name>
</gene>
<protein>
    <submittedName>
        <fullName evidence="1">Uncharacterized protein</fullName>
    </submittedName>
</protein>
<proteinExistence type="predicted"/>
<evidence type="ECO:0000313" key="1">
    <source>
        <dbReference type="EMBL" id="KAI8554317.1"/>
    </source>
</evidence>
<comment type="caution">
    <text evidence="1">The sequence shown here is derived from an EMBL/GenBank/DDBJ whole genome shotgun (WGS) entry which is preliminary data.</text>
</comment>
<accession>A0ACC0NLR2</accession>
<reference evidence="1" key="1">
    <citation type="submission" date="2022-02" db="EMBL/GenBank/DDBJ databases">
        <title>Plant Genome Project.</title>
        <authorList>
            <person name="Zhang R.-G."/>
        </authorList>
    </citation>
    <scope>NUCLEOTIDE SEQUENCE</scope>
    <source>
        <strain evidence="1">AT1</strain>
    </source>
</reference>
<dbReference type="EMBL" id="CM046392">
    <property type="protein sequence ID" value="KAI8554317.1"/>
    <property type="molecule type" value="Genomic_DNA"/>
</dbReference>
<dbReference type="Proteomes" id="UP001062846">
    <property type="component" value="Chromosome 5"/>
</dbReference>
<keyword evidence="2" id="KW-1185">Reference proteome</keyword>
<sequence>MCPSRPHGERQQMARSQNSTQKTRQNKNSADEKVNAKIGSSNNQFKDHLGSDSRTLEGSN</sequence>